<dbReference type="Gene3D" id="1.20.5.170">
    <property type="match status" value="1"/>
</dbReference>
<keyword evidence="2" id="KW-0539">Nucleus</keyword>
<feature type="compositionally biased region" description="Basic residues" evidence="3">
    <location>
        <begin position="7"/>
        <end position="22"/>
    </location>
</feature>
<dbReference type="InterPro" id="IPR050936">
    <property type="entry name" value="AP-1-like"/>
</dbReference>
<feature type="domain" description="BZIP" evidence="4">
    <location>
        <begin position="162"/>
        <end position="218"/>
    </location>
</feature>
<dbReference type="PROSITE" id="PS50217">
    <property type="entry name" value="BZIP"/>
    <property type="match status" value="1"/>
</dbReference>
<dbReference type="EMBL" id="JBFXLT010000004">
    <property type="protein sequence ID" value="KAL2821470.1"/>
    <property type="molecule type" value="Genomic_DNA"/>
</dbReference>
<evidence type="ECO:0000313" key="5">
    <source>
        <dbReference type="EMBL" id="KAL2821470.1"/>
    </source>
</evidence>
<feature type="compositionally biased region" description="Basic and acidic residues" evidence="3">
    <location>
        <begin position="171"/>
        <end position="187"/>
    </location>
</feature>
<evidence type="ECO:0000256" key="1">
    <source>
        <dbReference type="ARBA" id="ARBA00004123"/>
    </source>
</evidence>
<sequence length="299" mass="34032">MGEYKRVRVPSRKHQARTVHLRPARETSDRTTPTTNTHTMDDYSYFNSQHSSSLGLPSLYIPPHKANAMTLPLIDNLHTTPDIYQSLDIHPSFSEFPTPPSDAVEFRTPTLASIKPELYQPTPLNITPSRIASSCSATATECDSDSHTDVQSAVDSSSQSHKSKNVKRRQQNRDAQRRYRERRDERTKSLEQTVLDLEAKRQWLSNNFYQKSQEIMHLYRDNDHLKAEVHELRQRWQLMIMLLQRPRALQSLSTLMAEDVGVGGALGSVTVEPKSLDEFLRCLDAVLAPGNEGNIPEIN</sequence>
<feature type="compositionally biased region" description="Basic residues" evidence="3">
    <location>
        <begin position="161"/>
        <end position="170"/>
    </location>
</feature>
<feature type="region of interest" description="Disordered" evidence="3">
    <location>
        <begin position="1"/>
        <end position="42"/>
    </location>
</feature>
<dbReference type="SUPFAM" id="SSF57959">
    <property type="entry name" value="Leucine zipper domain"/>
    <property type="match status" value="1"/>
</dbReference>
<dbReference type="InterPro" id="IPR046347">
    <property type="entry name" value="bZIP_sf"/>
</dbReference>
<dbReference type="PANTHER" id="PTHR40621">
    <property type="entry name" value="TRANSCRIPTION FACTOR KAPC-RELATED"/>
    <property type="match status" value="1"/>
</dbReference>
<dbReference type="SMART" id="SM00338">
    <property type="entry name" value="BRLZ"/>
    <property type="match status" value="1"/>
</dbReference>
<feature type="compositionally biased region" description="Low complexity" evidence="3">
    <location>
        <begin position="149"/>
        <end position="160"/>
    </location>
</feature>
<reference evidence="5 6" key="1">
    <citation type="submission" date="2024-07" db="EMBL/GenBank/DDBJ databases">
        <title>Section-level genome sequencing and comparative genomics of Aspergillus sections Usti and Cavernicolus.</title>
        <authorList>
            <consortium name="Lawrence Berkeley National Laboratory"/>
            <person name="Nybo J.L."/>
            <person name="Vesth T.C."/>
            <person name="Theobald S."/>
            <person name="Frisvad J.C."/>
            <person name="Larsen T.O."/>
            <person name="Kjaerboelling I."/>
            <person name="Rothschild-Mancinelli K."/>
            <person name="Lyhne E.K."/>
            <person name="Kogle M.E."/>
            <person name="Barry K."/>
            <person name="Clum A."/>
            <person name="Na H."/>
            <person name="Ledsgaard L."/>
            <person name="Lin J."/>
            <person name="Lipzen A."/>
            <person name="Kuo A."/>
            <person name="Riley R."/>
            <person name="Mondo S."/>
            <person name="Labutti K."/>
            <person name="Haridas S."/>
            <person name="Pangalinan J."/>
            <person name="Salamov A.A."/>
            <person name="Simmons B.A."/>
            <person name="Magnuson J.K."/>
            <person name="Chen J."/>
            <person name="Drula E."/>
            <person name="Henrissat B."/>
            <person name="Wiebenga A."/>
            <person name="Lubbers R.J."/>
            <person name="Gomes A.C."/>
            <person name="Makela M.R."/>
            <person name="Stajich J."/>
            <person name="Grigoriev I.V."/>
            <person name="Mortensen U.H."/>
            <person name="De Vries R.P."/>
            <person name="Baker S.E."/>
            <person name="Andersen M.R."/>
        </authorList>
    </citation>
    <scope>NUCLEOTIDE SEQUENCE [LARGE SCALE GENOMIC DNA]</scope>
    <source>
        <strain evidence="5 6">CBS 588.65</strain>
    </source>
</reference>
<dbReference type="PROSITE" id="PS00036">
    <property type="entry name" value="BZIP_BASIC"/>
    <property type="match status" value="1"/>
</dbReference>
<evidence type="ECO:0000256" key="2">
    <source>
        <dbReference type="ARBA" id="ARBA00023242"/>
    </source>
</evidence>
<evidence type="ECO:0000313" key="6">
    <source>
        <dbReference type="Proteomes" id="UP001610334"/>
    </source>
</evidence>
<accession>A0ABR4I144</accession>
<keyword evidence="6" id="KW-1185">Reference proteome</keyword>
<name>A0ABR4I144_9EURO</name>
<comment type="subcellular location">
    <subcellularLocation>
        <location evidence="1">Nucleus</location>
    </subcellularLocation>
</comment>
<proteinExistence type="predicted"/>
<comment type="caution">
    <text evidence="5">The sequence shown here is derived from an EMBL/GenBank/DDBJ whole genome shotgun (WGS) entry which is preliminary data.</text>
</comment>
<evidence type="ECO:0000256" key="3">
    <source>
        <dbReference type="SAM" id="MobiDB-lite"/>
    </source>
</evidence>
<feature type="region of interest" description="Disordered" evidence="3">
    <location>
        <begin position="140"/>
        <end position="187"/>
    </location>
</feature>
<dbReference type="PANTHER" id="PTHR40621:SF6">
    <property type="entry name" value="AP-1-LIKE TRANSCRIPTION FACTOR YAP1-RELATED"/>
    <property type="match status" value="1"/>
</dbReference>
<protein>
    <recommendedName>
        <fullName evidence="4">BZIP domain-containing protein</fullName>
    </recommendedName>
</protein>
<organism evidence="5 6">
    <name type="scientific">Aspergillus granulosus</name>
    <dbReference type="NCBI Taxonomy" id="176169"/>
    <lineage>
        <taxon>Eukaryota</taxon>
        <taxon>Fungi</taxon>
        <taxon>Dikarya</taxon>
        <taxon>Ascomycota</taxon>
        <taxon>Pezizomycotina</taxon>
        <taxon>Eurotiomycetes</taxon>
        <taxon>Eurotiomycetidae</taxon>
        <taxon>Eurotiales</taxon>
        <taxon>Aspergillaceae</taxon>
        <taxon>Aspergillus</taxon>
        <taxon>Aspergillus subgen. Nidulantes</taxon>
    </lineage>
</organism>
<dbReference type="Pfam" id="PF00170">
    <property type="entry name" value="bZIP_1"/>
    <property type="match status" value="1"/>
</dbReference>
<dbReference type="Proteomes" id="UP001610334">
    <property type="component" value="Unassembled WGS sequence"/>
</dbReference>
<dbReference type="InterPro" id="IPR004827">
    <property type="entry name" value="bZIP"/>
</dbReference>
<evidence type="ECO:0000259" key="4">
    <source>
        <dbReference type="PROSITE" id="PS50217"/>
    </source>
</evidence>
<gene>
    <name evidence="5" type="ORF">BJX63DRAFT_378183</name>
</gene>